<dbReference type="AlphaFoldDB" id="E9GUS4"/>
<protein>
    <submittedName>
        <fullName evidence="2">Uncharacterized protein</fullName>
    </submittedName>
</protein>
<dbReference type="InParanoid" id="E9GUS4"/>
<dbReference type="HOGENOM" id="CLU_1847157_0_0_1"/>
<sequence length="139" mass="15173">MANFNVDRQRLLSSKEHALICGFCPDRRSTCSCVHFRTDVARSCPIDLQQAGLLHGSVGRWTYVSSHAPRHQRGQLSICGIWRCPASRPESSPITLPQQTPFFPTTARPVAPLIPSAPANTSAASLLPLSRPSTTPRAE</sequence>
<evidence type="ECO:0000313" key="3">
    <source>
        <dbReference type="Proteomes" id="UP000000305"/>
    </source>
</evidence>
<feature type="region of interest" description="Disordered" evidence="1">
    <location>
        <begin position="114"/>
        <end position="139"/>
    </location>
</feature>
<reference evidence="2 3" key="1">
    <citation type="journal article" date="2011" name="Science">
        <title>The ecoresponsive genome of Daphnia pulex.</title>
        <authorList>
            <person name="Colbourne J.K."/>
            <person name="Pfrender M.E."/>
            <person name="Gilbert D."/>
            <person name="Thomas W.K."/>
            <person name="Tucker A."/>
            <person name="Oakley T.H."/>
            <person name="Tokishita S."/>
            <person name="Aerts A."/>
            <person name="Arnold G.J."/>
            <person name="Basu M.K."/>
            <person name="Bauer D.J."/>
            <person name="Caceres C.E."/>
            <person name="Carmel L."/>
            <person name="Casola C."/>
            <person name="Choi J.H."/>
            <person name="Detter J.C."/>
            <person name="Dong Q."/>
            <person name="Dusheyko S."/>
            <person name="Eads B.D."/>
            <person name="Frohlich T."/>
            <person name="Geiler-Samerotte K.A."/>
            <person name="Gerlach D."/>
            <person name="Hatcher P."/>
            <person name="Jogdeo S."/>
            <person name="Krijgsveld J."/>
            <person name="Kriventseva E.V."/>
            <person name="Kultz D."/>
            <person name="Laforsch C."/>
            <person name="Lindquist E."/>
            <person name="Lopez J."/>
            <person name="Manak J.R."/>
            <person name="Muller J."/>
            <person name="Pangilinan J."/>
            <person name="Patwardhan R.P."/>
            <person name="Pitluck S."/>
            <person name="Pritham E.J."/>
            <person name="Rechtsteiner A."/>
            <person name="Rho M."/>
            <person name="Rogozin I.B."/>
            <person name="Sakarya O."/>
            <person name="Salamov A."/>
            <person name="Schaack S."/>
            <person name="Shapiro H."/>
            <person name="Shiga Y."/>
            <person name="Skalitzky C."/>
            <person name="Smith Z."/>
            <person name="Souvorov A."/>
            <person name="Sung W."/>
            <person name="Tang Z."/>
            <person name="Tsuchiya D."/>
            <person name="Tu H."/>
            <person name="Vos H."/>
            <person name="Wang M."/>
            <person name="Wolf Y.I."/>
            <person name="Yamagata H."/>
            <person name="Yamada T."/>
            <person name="Ye Y."/>
            <person name="Shaw J.R."/>
            <person name="Andrews J."/>
            <person name="Crease T.J."/>
            <person name="Tang H."/>
            <person name="Lucas S.M."/>
            <person name="Robertson H.M."/>
            <person name="Bork P."/>
            <person name="Koonin E.V."/>
            <person name="Zdobnov E.M."/>
            <person name="Grigoriev I.V."/>
            <person name="Lynch M."/>
            <person name="Boore J.L."/>
        </authorList>
    </citation>
    <scope>NUCLEOTIDE SEQUENCE [LARGE SCALE GENOMIC DNA]</scope>
</reference>
<evidence type="ECO:0000313" key="2">
    <source>
        <dbReference type="EMBL" id="EFX76894.1"/>
    </source>
</evidence>
<keyword evidence="3" id="KW-1185">Reference proteome</keyword>
<accession>E9GUS4</accession>
<feature type="compositionally biased region" description="Low complexity" evidence="1">
    <location>
        <begin position="121"/>
        <end position="139"/>
    </location>
</feature>
<gene>
    <name evidence="2" type="ORF">DAPPUDRAFT_106691</name>
</gene>
<name>E9GUS4_DAPPU</name>
<proteinExistence type="predicted"/>
<evidence type="ECO:0000256" key="1">
    <source>
        <dbReference type="SAM" id="MobiDB-lite"/>
    </source>
</evidence>
<organism evidence="2 3">
    <name type="scientific">Daphnia pulex</name>
    <name type="common">Water flea</name>
    <dbReference type="NCBI Taxonomy" id="6669"/>
    <lineage>
        <taxon>Eukaryota</taxon>
        <taxon>Metazoa</taxon>
        <taxon>Ecdysozoa</taxon>
        <taxon>Arthropoda</taxon>
        <taxon>Crustacea</taxon>
        <taxon>Branchiopoda</taxon>
        <taxon>Diplostraca</taxon>
        <taxon>Cladocera</taxon>
        <taxon>Anomopoda</taxon>
        <taxon>Daphniidae</taxon>
        <taxon>Daphnia</taxon>
    </lineage>
</organism>
<dbReference type="EMBL" id="GL732566">
    <property type="protein sequence ID" value="EFX76894.1"/>
    <property type="molecule type" value="Genomic_DNA"/>
</dbReference>
<dbReference type="Proteomes" id="UP000000305">
    <property type="component" value="Unassembled WGS sequence"/>
</dbReference>
<dbReference type="KEGG" id="dpx:DAPPUDRAFT_106691"/>